<keyword evidence="8" id="KW-0648">Protein biosynthesis</keyword>
<evidence type="ECO:0000256" key="11">
    <source>
        <dbReference type="ARBA" id="ARBA00048573"/>
    </source>
</evidence>
<accession>A0A6H0Y4D0</accession>
<dbReference type="SUPFAM" id="SSF50249">
    <property type="entry name" value="Nucleic acid-binding proteins"/>
    <property type="match status" value="1"/>
</dbReference>
<dbReference type="PROSITE" id="PS50862">
    <property type="entry name" value="AA_TRNA_LIGASE_II"/>
    <property type="match status" value="1"/>
</dbReference>
<organism evidence="15 16">
    <name type="scientific">Peltaster fructicola</name>
    <dbReference type="NCBI Taxonomy" id="286661"/>
    <lineage>
        <taxon>Eukaryota</taxon>
        <taxon>Fungi</taxon>
        <taxon>Dikarya</taxon>
        <taxon>Ascomycota</taxon>
        <taxon>Pezizomycotina</taxon>
        <taxon>Dothideomycetes</taxon>
        <taxon>Dothideomycetes incertae sedis</taxon>
        <taxon>Peltaster</taxon>
    </lineage>
</organism>
<keyword evidence="5" id="KW-0436">Ligase</keyword>
<dbReference type="GO" id="GO:0005524">
    <property type="term" value="F:ATP binding"/>
    <property type="evidence" value="ECO:0007669"/>
    <property type="project" value="UniProtKB-KW"/>
</dbReference>
<feature type="region of interest" description="Disordered" evidence="13">
    <location>
        <begin position="21"/>
        <end position="99"/>
    </location>
</feature>
<dbReference type="PIRSF" id="PIRSF039101">
    <property type="entry name" value="LysRS2"/>
    <property type="match status" value="1"/>
</dbReference>
<dbReference type="Proteomes" id="UP000503462">
    <property type="component" value="Chromosome 5"/>
</dbReference>
<dbReference type="GO" id="GO:0006430">
    <property type="term" value="P:lysyl-tRNA aminoacylation"/>
    <property type="evidence" value="ECO:0007669"/>
    <property type="project" value="InterPro"/>
</dbReference>
<dbReference type="Gene3D" id="2.40.50.140">
    <property type="entry name" value="Nucleic acid-binding proteins"/>
    <property type="match status" value="1"/>
</dbReference>
<dbReference type="Pfam" id="PF00152">
    <property type="entry name" value="tRNA-synt_2"/>
    <property type="match status" value="1"/>
</dbReference>
<sequence length="635" mass="72406">MSLQGAADAVKEGVQAVAEKLQGSSITEGDNATPDNDAAQKLLLDEATGEMVSKSEHKRRLKLREKEAKKAEREAARPPPAVGKRKAGNPEEEEAKLNPNQYFEIRSRAIKRMKDTSQPFNPYPHKFHVTYDLRNFVKEFGHLKKGETIKDKEISIGCRIYNIRVAGDNLRFYEVAVDGAEIQIMAQNFENTSSLDFVTQHESLRRGDIIGVKGFPGRTNPNRADNPGELSIFAQEVTLLAPCLHQIPSEHYGFKDQEERYRNRHLDLIMNKRTTETFIKRAQIVRYIRNYFDSEGFYEMETPILLKNAGGATARPFFTEHNELKMTLALRIATELPLKQLVVGGIHRVYELGRQFRNEGIDLTHNPEFTTCEYYEAFADVYDDMRRTEELVEGLVKHITGGLQTEFTTVTGEVYNVNWAKPWKRIEMMPALEEACGEKFPPGDQLHTQETNDFLKRILKKVNVECTPPLTNARMLDKLVGEFIEEKCINPTFITGHPQMMSPLAKYHRETAGLCERFEAFVCKKEIVNAYTELNDPFDQRLRFEEQARQKAQGDDEAQVLDEAFLTAMEYGLPPTGGWGMGIDRIAMFLTNNYSIKEVLTFPFMKDEVQGKELKPIAAEITNVEPLPVEGITHK</sequence>
<evidence type="ECO:0000256" key="8">
    <source>
        <dbReference type="ARBA" id="ARBA00022917"/>
    </source>
</evidence>
<dbReference type="GO" id="GO:0000049">
    <property type="term" value="F:tRNA binding"/>
    <property type="evidence" value="ECO:0007669"/>
    <property type="project" value="TreeGrafter"/>
</dbReference>
<evidence type="ECO:0000256" key="12">
    <source>
        <dbReference type="ARBA" id="ARBA00067316"/>
    </source>
</evidence>
<evidence type="ECO:0000256" key="1">
    <source>
        <dbReference type="ARBA" id="ARBA00004496"/>
    </source>
</evidence>
<dbReference type="InterPro" id="IPR004364">
    <property type="entry name" value="Aa-tRNA-synt_II"/>
</dbReference>
<keyword evidence="7" id="KW-0067">ATP-binding</keyword>
<dbReference type="InterPro" id="IPR045864">
    <property type="entry name" value="aa-tRNA-synth_II/BPL/LPL"/>
</dbReference>
<dbReference type="NCBIfam" id="TIGR00499">
    <property type="entry name" value="lysS_bact"/>
    <property type="match status" value="1"/>
</dbReference>
<dbReference type="InterPro" id="IPR012340">
    <property type="entry name" value="NA-bd_OB-fold"/>
</dbReference>
<dbReference type="SUPFAM" id="SSF55681">
    <property type="entry name" value="Class II aaRS and biotin synthetases"/>
    <property type="match status" value="1"/>
</dbReference>
<evidence type="ECO:0000256" key="2">
    <source>
        <dbReference type="ARBA" id="ARBA00008226"/>
    </source>
</evidence>
<keyword evidence="6" id="KW-0547">Nucleotide-binding</keyword>
<dbReference type="InterPro" id="IPR034762">
    <property type="entry name" value="Lys-tRNA-ligase_II_bac/euk"/>
</dbReference>
<evidence type="ECO:0000256" key="13">
    <source>
        <dbReference type="SAM" id="MobiDB-lite"/>
    </source>
</evidence>
<evidence type="ECO:0000313" key="16">
    <source>
        <dbReference type="Proteomes" id="UP000503462"/>
    </source>
</evidence>
<dbReference type="GO" id="GO:0005829">
    <property type="term" value="C:cytosol"/>
    <property type="evidence" value="ECO:0007669"/>
    <property type="project" value="TreeGrafter"/>
</dbReference>
<dbReference type="InterPro" id="IPR002313">
    <property type="entry name" value="Lys-tRNA-ligase_II"/>
</dbReference>
<dbReference type="EC" id="6.1.1.6" evidence="3"/>
<dbReference type="Gene3D" id="3.30.930.10">
    <property type="entry name" value="Bira Bifunctional Protein, Domain 2"/>
    <property type="match status" value="1"/>
</dbReference>
<dbReference type="HAMAP" id="MF_00252">
    <property type="entry name" value="Lys_tRNA_synth_class2"/>
    <property type="match status" value="1"/>
</dbReference>
<name>A0A6H0Y4D0_9PEZI</name>
<dbReference type="InterPro" id="IPR006195">
    <property type="entry name" value="aa-tRNA-synth_II"/>
</dbReference>
<dbReference type="PRINTS" id="PR00982">
    <property type="entry name" value="TRNASYNTHLYS"/>
</dbReference>
<dbReference type="GO" id="GO:0004824">
    <property type="term" value="F:lysine-tRNA ligase activity"/>
    <property type="evidence" value="ECO:0007669"/>
    <property type="project" value="UniProtKB-EC"/>
</dbReference>
<dbReference type="FunFam" id="2.40.50.140:FF:000050">
    <property type="entry name" value="Lysine--tRNA ligase"/>
    <property type="match status" value="1"/>
</dbReference>
<comment type="similarity">
    <text evidence="2">Belongs to the class-II aminoacyl-tRNA synthetase family.</text>
</comment>
<proteinExistence type="inferred from homology"/>
<keyword evidence="9" id="KW-0030">Aminoacyl-tRNA synthetase</keyword>
<feature type="compositionally biased region" description="Basic and acidic residues" evidence="13">
    <location>
        <begin position="64"/>
        <end position="76"/>
    </location>
</feature>
<evidence type="ECO:0000256" key="3">
    <source>
        <dbReference type="ARBA" id="ARBA00013166"/>
    </source>
</evidence>
<dbReference type="InterPro" id="IPR044136">
    <property type="entry name" value="Lys-tRNA-ligase_II_N"/>
</dbReference>
<dbReference type="FunFam" id="3.30.930.10:FF:000238">
    <property type="entry name" value="Lysine--tRNA ligase"/>
    <property type="match status" value="1"/>
</dbReference>
<feature type="compositionally biased region" description="Polar residues" evidence="13">
    <location>
        <begin position="22"/>
        <end position="34"/>
    </location>
</feature>
<dbReference type="NCBIfam" id="NF001756">
    <property type="entry name" value="PRK00484.1"/>
    <property type="match status" value="1"/>
</dbReference>
<feature type="domain" description="Aminoacyl-transfer RNA synthetases class-II family profile" evidence="14">
    <location>
        <begin position="284"/>
        <end position="616"/>
    </location>
</feature>
<evidence type="ECO:0000256" key="10">
    <source>
        <dbReference type="ARBA" id="ARBA00030563"/>
    </source>
</evidence>
<reference evidence="15 16" key="1">
    <citation type="journal article" date="2016" name="Sci. Rep.">
        <title>Peltaster fructicola genome reveals evolution from an invasive phytopathogen to an ectophytic parasite.</title>
        <authorList>
            <person name="Xu C."/>
            <person name="Chen H."/>
            <person name="Gleason M.L."/>
            <person name="Xu J.R."/>
            <person name="Liu H."/>
            <person name="Zhang R."/>
            <person name="Sun G."/>
        </authorList>
    </citation>
    <scope>NUCLEOTIDE SEQUENCE [LARGE SCALE GENOMIC DNA]</scope>
    <source>
        <strain evidence="15 16">LNHT1506</strain>
    </source>
</reference>
<dbReference type="PANTHER" id="PTHR42918:SF9">
    <property type="entry name" value="LYSINE--TRNA LIGASE"/>
    <property type="match status" value="1"/>
</dbReference>
<dbReference type="PANTHER" id="PTHR42918">
    <property type="entry name" value="LYSYL-TRNA SYNTHETASE"/>
    <property type="match status" value="1"/>
</dbReference>
<comment type="catalytic activity">
    <reaction evidence="11">
        <text>tRNA(Lys) + L-lysine + ATP = L-lysyl-tRNA(Lys) + AMP + diphosphate</text>
        <dbReference type="Rhea" id="RHEA:20792"/>
        <dbReference type="Rhea" id="RHEA-COMP:9696"/>
        <dbReference type="Rhea" id="RHEA-COMP:9697"/>
        <dbReference type="ChEBI" id="CHEBI:30616"/>
        <dbReference type="ChEBI" id="CHEBI:32551"/>
        <dbReference type="ChEBI" id="CHEBI:33019"/>
        <dbReference type="ChEBI" id="CHEBI:78442"/>
        <dbReference type="ChEBI" id="CHEBI:78529"/>
        <dbReference type="ChEBI" id="CHEBI:456215"/>
        <dbReference type="EC" id="6.1.1.6"/>
    </reaction>
</comment>
<dbReference type="CDD" id="cd00775">
    <property type="entry name" value="LysRS_core"/>
    <property type="match status" value="1"/>
</dbReference>
<keyword evidence="4" id="KW-0963">Cytoplasm</keyword>
<evidence type="ECO:0000313" key="15">
    <source>
        <dbReference type="EMBL" id="QIX01882.1"/>
    </source>
</evidence>
<evidence type="ECO:0000256" key="6">
    <source>
        <dbReference type="ARBA" id="ARBA00022741"/>
    </source>
</evidence>
<protein>
    <recommendedName>
        <fullName evidence="12">Probable lysine--tRNA ligase, cytoplasmic</fullName>
        <ecNumber evidence="3">6.1.1.6</ecNumber>
    </recommendedName>
    <alternativeName>
        <fullName evidence="10">Lysyl-tRNA synthetase</fullName>
    </alternativeName>
</protein>
<evidence type="ECO:0000256" key="9">
    <source>
        <dbReference type="ARBA" id="ARBA00023146"/>
    </source>
</evidence>
<gene>
    <name evidence="15" type="ORF">AMS68_007399</name>
</gene>
<evidence type="ECO:0000256" key="5">
    <source>
        <dbReference type="ARBA" id="ARBA00022598"/>
    </source>
</evidence>
<dbReference type="OrthoDB" id="21243at2759"/>
<keyword evidence="16" id="KW-1185">Reference proteome</keyword>
<evidence type="ECO:0000256" key="4">
    <source>
        <dbReference type="ARBA" id="ARBA00022490"/>
    </source>
</evidence>
<evidence type="ECO:0000256" key="7">
    <source>
        <dbReference type="ARBA" id="ARBA00022840"/>
    </source>
</evidence>
<dbReference type="EMBL" id="CP051143">
    <property type="protein sequence ID" value="QIX01882.1"/>
    <property type="molecule type" value="Genomic_DNA"/>
</dbReference>
<dbReference type="InterPro" id="IPR018149">
    <property type="entry name" value="Lys-tRNA-synth_II_C"/>
</dbReference>
<dbReference type="CDD" id="cd04322">
    <property type="entry name" value="LysRS_N"/>
    <property type="match status" value="1"/>
</dbReference>
<evidence type="ECO:0000259" key="14">
    <source>
        <dbReference type="PROSITE" id="PS50862"/>
    </source>
</evidence>
<comment type="subcellular location">
    <subcellularLocation>
        <location evidence="1">Cytoplasm</location>
    </subcellularLocation>
</comment>
<dbReference type="AlphaFoldDB" id="A0A6H0Y4D0"/>